<dbReference type="EMBL" id="NAJO01000043">
    <property type="protein sequence ID" value="OQN98803.1"/>
    <property type="molecule type" value="Genomic_DNA"/>
</dbReference>
<sequence>MDAQVVLLSVTETWVTKDGVVMLDDAKEALRRAREHAGAAVQGDQPHVQDRMARLDVQITFVRAADPNQNWTLTADGWVNMPDLLDVLAAPAAIGTDKTSAMRAIIWSRQSEDNKTNLF</sequence>
<accession>A0A1V8SI86</accession>
<reference evidence="2" key="1">
    <citation type="submission" date="2017-03" db="EMBL/GenBank/DDBJ databases">
        <title>Genomes of endolithic fungi from Antarctica.</title>
        <authorList>
            <person name="Coleine C."/>
            <person name="Masonjones S."/>
            <person name="Stajich J.E."/>
        </authorList>
    </citation>
    <scope>NUCLEOTIDE SEQUENCE [LARGE SCALE GENOMIC DNA]</scope>
    <source>
        <strain evidence="2">CCFEE 5527</strain>
    </source>
</reference>
<dbReference type="AlphaFoldDB" id="A0A1V8SI86"/>
<evidence type="ECO:0000313" key="1">
    <source>
        <dbReference type="EMBL" id="OQN98803.1"/>
    </source>
</evidence>
<gene>
    <name evidence="1" type="ORF">B0A48_15149</name>
</gene>
<dbReference type="InParanoid" id="A0A1V8SI86"/>
<name>A0A1V8SI86_9PEZI</name>
<evidence type="ECO:0000313" key="2">
    <source>
        <dbReference type="Proteomes" id="UP000192596"/>
    </source>
</evidence>
<comment type="caution">
    <text evidence="1">The sequence shown here is derived from an EMBL/GenBank/DDBJ whole genome shotgun (WGS) entry which is preliminary data.</text>
</comment>
<proteinExistence type="predicted"/>
<protein>
    <submittedName>
        <fullName evidence="1">Uncharacterized protein</fullName>
    </submittedName>
</protein>
<dbReference type="Proteomes" id="UP000192596">
    <property type="component" value="Unassembled WGS sequence"/>
</dbReference>
<keyword evidence="2" id="KW-1185">Reference proteome</keyword>
<organism evidence="1 2">
    <name type="scientific">Cryoendolithus antarcticus</name>
    <dbReference type="NCBI Taxonomy" id="1507870"/>
    <lineage>
        <taxon>Eukaryota</taxon>
        <taxon>Fungi</taxon>
        <taxon>Dikarya</taxon>
        <taxon>Ascomycota</taxon>
        <taxon>Pezizomycotina</taxon>
        <taxon>Dothideomycetes</taxon>
        <taxon>Dothideomycetidae</taxon>
        <taxon>Cladosporiales</taxon>
        <taxon>Cladosporiaceae</taxon>
        <taxon>Cryoendolithus</taxon>
    </lineage>
</organism>